<sequence length="90" mass="9726">MSDQCNSSNAITVKVQCFGAIERQLPQDLNLQFSSQVMIRDVLADVVRTYPESSALLERCACAVGEDIIPRQSLLNTDTTLVLLSPVAGG</sequence>
<proteinExistence type="predicted"/>
<reference evidence="1 2" key="1">
    <citation type="submission" date="2018-10" db="EMBL/GenBank/DDBJ databases">
        <title>The complete genome of Acinetobacter wuhouensis strain WCHAW010062.</title>
        <authorList>
            <person name="Hu Y."/>
            <person name="Long H."/>
            <person name="Feng Y."/>
            <person name="Zong Z."/>
        </authorList>
    </citation>
    <scope>NUCLEOTIDE SEQUENCE [LARGE SCALE GENOMIC DNA]</scope>
    <source>
        <strain evidence="1 2">WCHAW010062</strain>
    </source>
</reference>
<protein>
    <submittedName>
        <fullName evidence="1">MoaD/ThiS family protein</fullName>
    </submittedName>
</protein>
<dbReference type="InterPro" id="IPR016155">
    <property type="entry name" value="Mopterin_synth/thiamin_S_b"/>
</dbReference>
<dbReference type="Pfam" id="PF02597">
    <property type="entry name" value="ThiS"/>
    <property type="match status" value="1"/>
</dbReference>
<dbReference type="Gene3D" id="3.10.20.30">
    <property type="match status" value="1"/>
</dbReference>
<accession>A0A3G2T0U7</accession>
<organism evidence="1 2">
    <name type="scientific">Acinetobacter wuhouensis</name>
    <dbReference type="NCBI Taxonomy" id="1879050"/>
    <lineage>
        <taxon>Bacteria</taxon>
        <taxon>Pseudomonadati</taxon>
        <taxon>Pseudomonadota</taxon>
        <taxon>Gammaproteobacteria</taxon>
        <taxon>Moraxellales</taxon>
        <taxon>Moraxellaceae</taxon>
        <taxon>Acinetobacter</taxon>
    </lineage>
</organism>
<dbReference type="SUPFAM" id="SSF54285">
    <property type="entry name" value="MoaD/ThiS"/>
    <property type="match status" value="1"/>
</dbReference>
<dbReference type="InterPro" id="IPR003749">
    <property type="entry name" value="ThiS/MoaD-like"/>
</dbReference>
<dbReference type="Proteomes" id="UP000279962">
    <property type="component" value="Chromosome"/>
</dbReference>
<name>A0A3G2T0U7_9GAMM</name>
<gene>
    <name evidence="1" type="ORF">CDG68_09070</name>
</gene>
<dbReference type="RefSeq" id="WP_087552908.1">
    <property type="nucleotide sequence ID" value="NZ_CP033133.1"/>
</dbReference>
<evidence type="ECO:0000313" key="1">
    <source>
        <dbReference type="EMBL" id="AYO53768.1"/>
    </source>
</evidence>
<dbReference type="EMBL" id="CP033133">
    <property type="protein sequence ID" value="AYO53768.1"/>
    <property type="molecule type" value="Genomic_DNA"/>
</dbReference>
<dbReference type="InterPro" id="IPR012675">
    <property type="entry name" value="Beta-grasp_dom_sf"/>
</dbReference>
<evidence type="ECO:0000313" key="2">
    <source>
        <dbReference type="Proteomes" id="UP000279962"/>
    </source>
</evidence>
<dbReference type="AlphaFoldDB" id="A0A3G2T0U7"/>